<reference evidence="2" key="1">
    <citation type="journal article" date="2019" name="Int. J. Syst. Evol. Microbiol.">
        <title>The Global Catalogue of Microorganisms (GCM) 10K type strain sequencing project: providing services to taxonomists for standard genome sequencing and annotation.</title>
        <authorList>
            <consortium name="The Broad Institute Genomics Platform"/>
            <consortium name="The Broad Institute Genome Sequencing Center for Infectious Disease"/>
            <person name="Wu L."/>
            <person name="Ma J."/>
        </authorList>
    </citation>
    <scope>NUCLEOTIDE SEQUENCE [LARGE SCALE GENOMIC DNA]</scope>
    <source>
        <strain evidence="2">JCM 17551</strain>
    </source>
</reference>
<comment type="caution">
    <text evidence="1">The sequence shown here is derived from an EMBL/GenBank/DDBJ whole genome shotgun (WGS) entry which is preliminary data.</text>
</comment>
<evidence type="ECO:0000313" key="2">
    <source>
        <dbReference type="Proteomes" id="UP001501565"/>
    </source>
</evidence>
<name>A0ABP7M9M0_9GAMM</name>
<proteinExistence type="predicted"/>
<evidence type="ECO:0000313" key="1">
    <source>
        <dbReference type="EMBL" id="GAA3917102.1"/>
    </source>
</evidence>
<accession>A0ABP7M9M0</accession>
<dbReference type="EMBL" id="BAABBN010000004">
    <property type="protein sequence ID" value="GAA3917102.1"/>
    <property type="molecule type" value="Genomic_DNA"/>
</dbReference>
<gene>
    <name evidence="1" type="ORF">GCM10022277_10010</name>
</gene>
<dbReference type="InterPro" id="IPR036866">
    <property type="entry name" value="RibonucZ/Hydroxyglut_hydro"/>
</dbReference>
<dbReference type="SUPFAM" id="SSF56281">
    <property type="entry name" value="Metallo-hydrolase/oxidoreductase"/>
    <property type="match status" value="1"/>
</dbReference>
<protein>
    <recommendedName>
        <fullName evidence="3">DUF4336 domain-containing protein</fullName>
    </recommendedName>
</protein>
<dbReference type="Proteomes" id="UP001501565">
    <property type="component" value="Unassembled WGS sequence"/>
</dbReference>
<sequence length="239" mass="27095">MKKNVWHTLESHPELRFGQYVVPNFVSNSVALKVDDNEFVVVSPGKSLLENWPAEWQNENVKLHIIMPNGFHYMGVEAWQAAFPRHTLYASCHAIGRLVEKGVANKASGIVALEDHQPPLPKGYSVLFPPGHRAGDVWLKKEREFGLTTWITCDSFLNYERMSNQPIAKAMQRLLGAAPGLKISQVVKWYIIEDKKAFKHWALDLLETETLYTLIPSHGEIAEREGLGDEIKALLKSRL</sequence>
<evidence type="ECO:0008006" key="3">
    <source>
        <dbReference type="Google" id="ProtNLM"/>
    </source>
</evidence>
<dbReference type="RefSeq" id="WP_344796104.1">
    <property type="nucleotide sequence ID" value="NZ_BAABBN010000004.1"/>
</dbReference>
<keyword evidence="2" id="KW-1185">Reference proteome</keyword>
<organism evidence="1 2">
    <name type="scientific">Litoribacillus peritrichatus</name>
    <dbReference type="NCBI Taxonomy" id="718191"/>
    <lineage>
        <taxon>Bacteria</taxon>
        <taxon>Pseudomonadati</taxon>
        <taxon>Pseudomonadota</taxon>
        <taxon>Gammaproteobacteria</taxon>
        <taxon>Oceanospirillales</taxon>
        <taxon>Oceanospirillaceae</taxon>
        <taxon>Litoribacillus</taxon>
    </lineage>
</organism>